<organism evidence="1 2">
    <name type="scientific">Sphingobacterium paucimobilis HER1398</name>
    <dbReference type="NCBI Taxonomy" id="1346330"/>
    <lineage>
        <taxon>Bacteria</taxon>
        <taxon>Pseudomonadati</taxon>
        <taxon>Bacteroidota</taxon>
        <taxon>Sphingobacteriia</taxon>
        <taxon>Sphingobacteriales</taxon>
        <taxon>Sphingobacteriaceae</taxon>
        <taxon>Sphingobacterium</taxon>
    </lineage>
</organism>
<reference evidence="1 2" key="1">
    <citation type="journal article" date="2013" name="Genome Announc.">
        <title>The Draft Genome Sequence of Sphingomonas paucimobilis Strain HER1398 (Proteobacteria), Host to the Giant PAU Phage, Indicates That It Is a Member of the Genus Sphingobacterium (Bacteroidetes).</title>
        <authorList>
            <person name="White R.A.III."/>
            <person name="Suttle C.A."/>
        </authorList>
    </citation>
    <scope>NUCLEOTIDE SEQUENCE [LARGE SCALE GENOMIC DNA]</scope>
    <source>
        <strain evidence="1 2">HER1398</strain>
    </source>
</reference>
<dbReference type="InterPro" id="IPR029056">
    <property type="entry name" value="Ribokinase-like"/>
</dbReference>
<evidence type="ECO:0000313" key="1">
    <source>
        <dbReference type="EMBL" id="ERJ61324.1"/>
    </source>
</evidence>
<dbReference type="OrthoDB" id="148600at2"/>
<dbReference type="RefSeq" id="WP_021068450.1">
    <property type="nucleotide sequence ID" value="NZ_ATDL01000002.1"/>
</dbReference>
<dbReference type="Proteomes" id="UP000016584">
    <property type="component" value="Unassembled WGS sequence"/>
</dbReference>
<protein>
    <submittedName>
        <fullName evidence="1">Uncharacterized protein</fullName>
    </submittedName>
</protein>
<proteinExistence type="predicted"/>
<evidence type="ECO:0000313" key="2">
    <source>
        <dbReference type="Proteomes" id="UP000016584"/>
    </source>
</evidence>
<dbReference type="AlphaFoldDB" id="U2J8Q7"/>
<dbReference type="GO" id="GO:0003824">
    <property type="term" value="F:catalytic activity"/>
    <property type="evidence" value="ECO:0007669"/>
    <property type="project" value="UniProtKB-ARBA"/>
</dbReference>
<gene>
    <name evidence="1" type="ORF">M472_21450</name>
</gene>
<keyword evidence="2" id="KW-1185">Reference proteome</keyword>
<dbReference type="Gene3D" id="3.40.1190.20">
    <property type="match status" value="1"/>
</dbReference>
<comment type="caution">
    <text evidence="1">The sequence shown here is derived from an EMBL/GenBank/DDBJ whole genome shotgun (WGS) entry which is preliminary data.</text>
</comment>
<dbReference type="EMBL" id="ATDL01000002">
    <property type="protein sequence ID" value="ERJ61324.1"/>
    <property type="molecule type" value="Genomic_DNA"/>
</dbReference>
<name>U2J8Q7_9SPHI</name>
<sequence>MKNKGKVLCFGEPLLRMDAKTLYLTSDGFNTMNVHVRGSEVNVCVGLMGIHYESMLNYKNCTDTNLKFALAGD</sequence>
<dbReference type="PATRIC" id="fig|1346330.5.peg.255"/>
<dbReference type="STRING" id="1346330.M472_21450"/>
<accession>U2J8Q7</accession>